<keyword evidence="4 5" id="KW-1015">Disulfide bond</keyword>
<accession>A0A9Q1H5A9</accession>
<dbReference type="InterPro" id="IPR035976">
    <property type="entry name" value="Sushi/SCR/CCP_sf"/>
</dbReference>
<evidence type="ECO:0000259" key="6">
    <source>
        <dbReference type="PROSITE" id="PS50923"/>
    </source>
</evidence>
<dbReference type="CDD" id="cd00033">
    <property type="entry name" value="CCP"/>
    <property type="match status" value="2"/>
</dbReference>
<keyword evidence="2 5" id="KW-0768">Sushi</keyword>
<dbReference type="PANTHER" id="PTHR45785:SF2">
    <property type="entry name" value="COMPLEMENT FACTOR H-RELATED"/>
    <property type="match status" value="1"/>
</dbReference>
<comment type="caution">
    <text evidence="7">The sequence shown here is derived from an EMBL/GenBank/DDBJ whole genome shotgun (WGS) entry which is preliminary data.</text>
</comment>
<dbReference type="Proteomes" id="UP001152320">
    <property type="component" value="Chromosome 11"/>
</dbReference>
<evidence type="ECO:0000313" key="7">
    <source>
        <dbReference type="EMBL" id="KAJ8033839.1"/>
    </source>
</evidence>
<proteinExistence type="predicted"/>
<feature type="disulfide bond" evidence="5">
    <location>
        <begin position="67"/>
        <end position="94"/>
    </location>
</feature>
<dbReference type="Gene3D" id="2.10.70.10">
    <property type="entry name" value="Complement Module, domain 1"/>
    <property type="match status" value="2"/>
</dbReference>
<keyword evidence="8" id="KW-1185">Reference proteome</keyword>
<dbReference type="Pfam" id="PF00084">
    <property type="entry name" value="Sushi"/>
    <property type="match status" value="2"/>
</dbReference>
<evidence type="ECO:0000256" key="1">
    <source>
        <dbReference type="ARBA" id="ARBA00004328"/>
    </source>
</evidence>
<dbReference type="InterPro" id="IPR051503">
    <property type="entry name" value="ComplSys_Reg/VirEntry_Med"/>
</dbReference>
<protein>
    <submittedName>
        <fullName evidence="7">Apolipoprotein R</fullName>
    </submittedName>
</protein>
<sequence>MVDPLYCPMGFVLDESSTSTCKDGEWVPEDPICLNICSRPGSLNFDHLYISPSKPHYIEGDIIVYYCSRGYRLDRDPFATCTKEGFDPPEVPQCEGKFFSIPNTKRACPIPIKVMISKQYLKM</sequence>
<evidence type="ECO:0000313" key="8">
    <source>
        <dbReference type="Proteomes" id="UP001152320"/>
    </source>
</evidence>
<evidence type="ECO:0000256" key="2">
    <source>
        <dbReference type="ARBA" id="ARBA00022659"/>
    </source>
</evidence>
<reference evidence="7" key="1">
    <citation type="submission" date="2021-10" db="EMBL/GenBank/DDBJ databases">
        <title>Tropical sea cucumber genome reveals ecological adaptation and Cuvierian tubules defense mechanism.</title>
        <authorList>
            <person name="Chen T."/>
        </authorList>
    </citation>
    <scope>NUCLEOTIDE SEQUENCE</scope>
    <source>
        <strain evidence="7">Nanhai2018</strain>
        <tissue evidence="7">Muscle</tissue>
    </source>
</reference>
<gene>
    <name evidence="7" type="ORF">HOLleu_24203</name>
</gene>
<keyword evidence="3" id="KW-0732">Signal</keyword>
<dbReference type="PROSITE" id="PS50923">
    <property type="entry name" value="SUSHI"/>
    <property type="match status" value="1"/>
</dbReference>
<dbReference type="PANTHER" id="PTHR45785">
    <property type="entry name" value="COMPLEMENT FACTOR H-RELATED"/>
    <property type="match status" value="1"/>
</dbReference>
<organism evidence="7 8">
    <name type="scientific">Holothuria leucospilota</name>
    <name type="common">Black long sea cucumber</name>
    <name type="synonym">Mertensiothuria leucospilota</name>
    <dbReference type="NCBI Taxonomy" id="206669"/>
    <lineage>
        <taxon>Eukaryota</taxon>
        <taxon>Metazoa</taxon>
        <taxon>Echinodermata</taxon>
        <taxon>Eleutherozoa</taxon>
        <taxon>Echinozoa</taxon>
        <taxon>Holothuroidea</taxon>
        <taxon>Aspidochirotacea</taxon>
        <taxon>Aspidochirotida</taxon>
        <taxon>Holothuriidae</taxon>
        <taxon>Holothuria</taxon>
    </lineage>
</organism>
<comment type="subcellular location">
    <subcellularLocation>
        <location evidence="1">Virion</location>
    </subcellularLocation>
</comment>
<feature type="domain" description="Sushi" evidence="6">
    <location>
        <begin position="35"/>
        <end position="96"/>
    </location>
</feature>
<dbReference type="InterPro" id="IPR000436">
    <property type="entry name" value="Sushi_SCR_CCP_dom"/>
</dbReference>
<dbReference type="SUPFAM" id="SSF57535">
    <property type="entry name" value="Complement control module/SCR domain"/>
    <property type="match status" value="2"/>
</dbReference>
<dbReference type="EMBL" id="JAIZAY010000011">
    <property type="protein sequence ID" value="KAJ8033839.1"/>
    <property type="molecule type" value="Genomic_DNA"/>
</dbReference>
<evidence type="ECO:0000256" key="3">
    <source>
        <dbReference type="ARBA" id="ARBA00022729"/>
    </source>
</evidence>
<dbReference type="OrthoDB" id="6480633at2759"/>
<evidence type="ECO:0000256" key="5">
    <source>
        <dbReference type="PROSITE-ProRule" id="PRU00302"/>
    </source>
</evidence>
<dbReference type="AlphaFoldDB" id="A0A9Q1H5A9"/>
<dbReference type="SMART" id="SM00032">
    <property type="entry name" value="CCP"/>
    <property type="match status" value="1"/>
</dbReference>
<name>A0A9Q1H5A9_HOLLE</name>
<evidence type="ECO:0000256" key="4">
    <source>
        <dbReference type="ARBA" id="ARBA00023157"/>
    </source>
</evidence>
<comment type="caution">
    <text evidence="5">Lacks conserved residue(s) required for the propagation of feature annotation.</text>
</comment>